<dbReference type="AlphaFoldDB" id="A0A809S472"/>
<keyword evidence="11" id="KW-0012">Acyltransferase</keyword>
<evidence type="ECO:0000256" key="7">
    <source>
        <dbReference type="ARBA" id="ARBA00023264"/>
    </source>
</evidence>
<dbReference type="UniPathway" id="UPA00085"/>
<evidence type="ECO:0000256" key="6">
    <source>
        <dbReference type="ARBA" id="ARBA00023209"/>
    </source>
</evidence>
<evidence type="ECO:0000256" key="8">
    <source>
        <dbReference type="ARBA" id="ARBA00024069"/>
    </source>
</evidence>
<evidence type="ECO:0000313" key="11">
    <source>
        <dbReference type="EMBL" id="BBO23416.1"/>
    </source>
</evidence>
<comment type="function">
    <text evidence="10">Catalyzes the reversible formation of acyl-phosphate (acyl-PO(4)) from acyl-[acyl-carrier-protein] (acyl-ACP). This enzyme utilizes acyl-ACP as fatty acyl donor, but not acyl-CoA.</text>
</comment>
<comment type="subcellular location">
    <subcellularLocation>
        <location evidence="10">Cytoplasm</location>
    </subcellularLocation>
    <text evidence="10">Associated with the membrane possibly through PlsY.</text>
</comment>
<dbReference type="SUPFAM" id="SSF53659">
    <property type="entry name" value="Isocitrate/Isopropylmalate dehydrogenase-like"/>
    <property type="match status" value="1"/>
</dbReference>
<keyword evidence="2 10" id="KW-0963">Cytoplasm</keyword>
<keyword evidence="6 10" id="KW-0594">Phospholipid biosynthesis</keyword>
<sequence>MRIALDAMGGDHAPEQIVRGALMAAPKLRHEVLLVGDPDKIRPHLAEACPSNIGIHPATENIEMHEKPLDAIRRKKDSSLVVAANLVKSGEAQCVVSAGNTGACTAACLLAWRQIHGFHRPAIASLIPGIDRHFLLLDAGASPDVDPEHLVEFALMGRAYAKSMMGRASPSVHLMNIGEEEGKGNAFSKQSYALLSKYPWFRGNIEGKELFRSGCDVVVCDAFVGNIVLKTAEGVAEFFVEAIRREVPKNPALRLMYAPLKRLMRRLARRMDYAEVGGSPLLGLNGNCIICHGRSNAKAIFNALLQAQAAVELDLVGQIRDSILEELKG</sequence>
<dbReference type="Pfam" id="PF02504">
    <property type="entry name" value="FA_synthesis"/>
    <property type="match status" value="1"/>
</dbReference>
<dbReference type="Proteomes" id="UP000662873">
    <property type="component" value="Chromosome"/>
</dbReference>
<dbReference type="PANTHER" id="PTHR30100:SF1">
    <property type="entry name" value="PHOSPHATE ACYLTRANSFERASE"/>
    <property type="match status" value="1"/>
</dbReference>
<dbReference type="NCBIfam" id="TIGR00182">
    <property type="entry name" value="plsX"/>
    <property type="match status" value="1"/>
</dbReference>
<name>A0A809S472_9BACT</name>
<protein>
    <recommendedName>
        <fullName evidence="8 10">Phosphate acyltransferase</fullName>
        <ecNumber evidence="8 10">2.3.1.274</ecNumber>
    </recommendedName>
    <alternativeName>
        <fullName evidence="10">Acyl-ACP phosphotransacylase</fullName>
    </alternativeName>
    <alternativeName>
        <fullName evidence="10">Acyl-[acyl-carrier-protein]--phosphate acyltransferase</fullName>
    </alternativeName>
    <alternativeName>
        <fullName evidence="10">Phosphate-acyl-ACP acyltransferase</fullName>
    </alternativeName>
</protein>
<dbReference type="KEGG" id="npy:NPRO_10110"/>
<evidence type="ECO:0000313" key="12">
    <source>
        <dbReference type="Proteomes" id="UP000662873"/>
    </source>
</evidence>
<dbReference type="GO" id="GO:0043811">
    <property type="term" value="F:phosphate:acyl-[acyl carrier protein] acyltransferase activity"/>
    <property type="evidence" value="ECO:0007669"/>
    <property type="project" value="UniProtKB-UniRule"/>
</dbReference>
<gene>
    <name evidence="10" type="primary">plsX</name>
    <name evidence="11" type="ORF">NPRO_10110</name>
</gene>
<dbReference type="EC" id="2.3.1.274" evidence="8 10"/>
<evidence type="ECO:0000256" key="3">
    <source>
        <dbReference type="ARBA" id="ARBA00022516"/>
    </source>
</evidence>
<evidence type="ECO:0000256" key="9">
    <source>
        <dbReference type="ARBA" id="ARBA00046608"/>
    </source>
</evidence>
<dbReference type="GO" id="GO:0008654">
    <property type="term" value="P:phospholipid biosynthetic process"/>
    <property type="evidence" value="ECO:0007669"/>
    <property type="project" value="UniProtKB-KW"/>
</dbReference>
<organism evidence="11 12">
    <name type="scientific">Candidatus Nitrosymbiomonas proteolyticus</name>
    <dbReference type="NCBI Taxonomy" id="2608984"/>
    <lineage>
        <taxon>Bacteria</taxon>
        <taxon>Bacillati</taxon>
        <taxon>Armatimonadota</taxon>
        <taxon>Armatimonadota incertae sedis</taxon>
        <taxon>Candidatus Nitrosymbiomonas</taxon>
    </lineage>
</organism>
<evidence type="ECO:0000256" key="5">
    <source>
        <dbReference type="ARBA" id="ARBA00023098"/>
    </source>
</evidence>
<dbReference type="Gene3D" id="3.40.718.10">
    <property type="entry name" value="Isopropylmalate Dehydrogenase"/>
    <property type="match status" value="1"/>
</dbReference>
<comment type="catalytic activity">
    <reaction evidence="1 10">
        <text>a fatty acyl-[ACP] + phosphate = an acyl phosphate + holo-[ACP]</text>
        <dbReference type="Rhea" id="RHEA:42292"/>
        <dbReference type="Rhea" id="RHEA-COMP:9685"/>
        <dbReference type="Rhea" id="RHEA-COMP:14125"/>
        <dbReference type="ChEBI" id="CHEBI:43474"/>
        <dbReference type="ChEBI" id="CHEBI:59918"/>
        <dbReference type="ChEBI" id="CHEBI:64479"/>
        <dbReference type="ChEBI" id="CHEBI:138651"/>
        <dbReference type="EC" id="2.3.1.274"/>
    </reaction>
</comment>
<proteinExistence type="inferred from homology"/>
<evidence type="ECO:0000256" key="10">
    <source>
        <dbReference type="HAMAP-Rule" id="MF_00019"/>
    </source>
</evidence>
<dbReference type="GO" id="GO:0005737">
    <property type="term" value="C:cytoplasm"/>
    <property type="evidence" value="ECO:0007669"/>
    <property type="project" value="UniProtKB-SubCell"/>
</dbReference>
<evidence type="ECO:0000256" key="1">
    <source>
        <dbReference type="ARBA" id="ARBA00001232"/>
    </source>
</evidence>
<dbReference type="InterPro" id="IPR012281">
    <property type="entry name" value="Phospholipid_synth_PlsX-like"/>
</dbReference>
<keyword evidence="5 10" id="KW-0443">Lipid metabolism</keyword>
<comment type="similarity">
    <text evidence="10">Belongs to the PlsX family.</text>
</comment>
<keyword evidence="7 10" id="KW-1208">Phospholipid metabolism</keyword>
<evidence type="ECO:0000256" key="4">
    <source>
        <dbReference type="ARBA" id="ARBA00022679"/>
    </source>
</evidence>
<dbReference type="PANTHER" id="PTHR30100">
    <property type="entry name" value="FATTY ACID/PHOSPHOLIPID SYNTHESIS PROTEIN PLSX"/>
    <property type="match status" value="1"/>
</dbReference>
<reference evidence="11" key="1">
    <citation type="journal article" name="DNA Res.">
        <title>The physiological potential of anammox bacteria as revealed by their core genome structure.</title>
        <authorList>
            <person name="Okubo T."/>
            <person name="Toyoda A."/>
            <person name="Fukuhara K."/>
            <person name="Uchiyama I."/>
            <person name="Harigaya Y."/>
            <person name="Kuroiwa M."/>
            <person name="Suzuki T."/>
            <person name="Murakami Y."/>
            <person name="Suwa Y."/>
            <person name="Takami H."/>
        </authorList>
    </citation>
    <scope>NUCLEOTIDE SEQUENCE</scope>
    <source>
        <strain evidence="11">317325-2</strain>
    </source>
</reference>
<dbReference type="PIRSF" id="PIRSF002465">
    <property type="entry name" value="Phsphlp_syn_PlsX"/>
    <property type="match status" value="1"/>
</dbReference>
<comment type="subunit">
    <text evidence="9 10">Homodimer. Probably interacts with PlsY.</text>
</comment>
<dbReference type="HAMAP" id="MF_00019">
    <property type="entry name" value="PlsX"/>
    <property type="match status" value="1"/>
</dbReference>
<dbReference type="EMBL" id="AP021858">
    <property type="protein sequence ID" value="BBO23416.1"/>
    <property type="molecule type" value="Genomic_DNA"/>
</dbReference>
<keyword evidence="4 10" id="KW-0808">Transferase</keyword>
<keyword evidence="3 10" id="KW-0444">Lipid biosynthesis</keyword>
<dbReference type="GO" id="GO:0006633">
    <property type="term" value="P:fatty acid biosynthetic process"/>
    <property type="evidence" value="ECO:0007669"/>
    <property type="project" value="UniProtKB-UniRule"/>
</dbReference>
<evidence type="ECO:0000256" key="2">
    <source>
        <dbReference type="ARBA" id="ARBA00022490"/>
    </source>
</evidence>
<comment type="pathway">
    <text evidence="10">Lipid metabolism; phospholipid metabolism.</text>
</comment>
<accession>A0A809S472</accession>
<dbReference type="InterPro" id="IPR003664">
    <property type="entry name" value="FA_synthesis"/>
</dbReference>